<evidence type="ECO:0000313" key="5">
    <source>
        <dbReference type="EMBL" id="AWI34012.1"/>
    </source>
</evidence>
<keyword evidence="3" id="KW-0067">ATP-binding</keyword>
<evidence type="ECO:0000313" key="6">
    <source>
        <dbReference type="Proteomes" id="UP000244890"/>
    </source>
</evidence>
<proteinExistence type="predicted"/>
<dbReference type="SUPFAM" id="SSF52540">
    <property type="entry name" value="P-loop containing nucleoside triphosphate hydrolases"/>
    <property type="match status" value="1"/>
</dbReference>
<dbReference type="PANTHER" id="PTHR42734">
    <property type="entry name" value="METAL TRANSPORT SYSTEM ATP-BINDING PROTEIN TM_0124-RELATED"/>
    <property type="match status" value="1"/>
</dbReference>
<dbReference type="PANTHER" id="PTHR42734:SF19">
    <property type="entry name" value="IRON COMPOUNDS ABC TRANSPORTER, ATP-BINDING PROTEIN"/>
    <property type="match status" value="1"/>
</dbReference>
<organism evidence="5 6">
    <name type="scientific">Helicobacter apodemus</name>
    <dbReference type="NCBI Taxonomy" id="135569"/>
    <lineage>
        <taxon>Bacteria</taxon>
        <taxon>Pseudomonadati</taxon>
        <taxon>Campylobacterota</taxon>
        <taxon>Epsilonproteobacteria</taxon>
        <taxon>Campylobacterales</taxon>
        <taxon>Helicobacteraceae</taxon>
        <taxon>Helicobacter</taxon>
    </lineage>
</organism>
<evidence type="ECO:0000256" key="3">
    <source>
        <dbReference type="ARBA" id="ARBA00022840"/>
    </source>
</evidence>
<dbReference type="GO" id="GO:0016887">
    <property type="term" value="F:ATP hydrolysis activity"/>
    <property type="evidence" value="ECO:0007669"/>
    <property type="project" value="InterPro"/>
</dbReference>
<dbReference type="GO" id="GO:0005524">
    <property type="term" value="F:ATP binding"/>
    <property type="evidence" value="ECO:0007669"/>
    <property type="project" value="UniProtKB-KW"/>
</dbReference>
<dbReference type="RefSeq" id="WP_108910867.1">
    <property type="nucleotide sequence ID" value="NZ_CP021886.1"/>
</dbReference>
<dbReference type="InterPro" id="IPR017871">
    <property type="entry name" value="ABC_transporter-like_CS"/>
</dbReference>
<dbReference type="Gene3D" id="3.40.50.300">
    <property type="entry name" value="P-loop containing nucleotide triphosphate hydrolases"/>
    <property type="match status" value="1"/>
</dbReference>
<keyword evidence="2" id="KW-0547">Nucleotide-binding</keyword>
<dbReference type="InterPro" id="IPR027417">
    <property type="entry name" value="P-loop_NTPase"/>
</dbReference>
<dbReference type="CDD" id="cd03214">
    <property type="entry name" value="ABC_Iron-Siderophores_B12_Hemin"/>
    <property type="match status" value="1"/>
</dbReference>
<dbReference type="InterPro" id="IPR003593">
    <property type="entry name" value="AAA+_ATPase"/>
</dbReference>
<evidence type="ECO:0000259" key="4">
    <source>
        <dbReference type="PROSITE" id="PS50893"/>
    </source>
</evidence>
<name>A0A2U8FCR5_9HELI</name>
<protein>
    <submittedName>
        <fullName evidence="5">ABC transporter</fullName>
    </submittedName>
</protein>
<dbReference type="PROSITE" id="PS00211">
    <property type="entry name" value="ABC_TRANSPORTER_1"/>
    <property type="match status" value="1"/>
</dbReference>
<dbReference type="AlphaFoldDB" id="A0A2U8FCR5"/>
<sequence length="247" mass="28068">MSLFRVENGAFYRHKKLIFEKIDFEINSGEVLAILGCNGVGKTTLIQCCMGFLKWQKGRSYLQNKAIESIAPKELFSKIAYIPQAKNFNVALSVFDMVLLGCNAKIDLIPKKEHCLKVEKILQEVGIMHLSNKTCDALSGGELQMVIFARALVNDPLVVILDEPESHLDFQNQHKILEILKILKDRGKGIIINTHYPQNAQMLADKILIMHRNQEYLLGDNRLLSKKQLARSFEVEIGFFDYLAMSV</sequence>
<accession>A0A2U8FCR5</accession>
<evidence type="ECO:0000256" key="1">
    <source>
        <dbReference type="ARBA" id="ARBA00022448"/>
    </source>
</evidence>
<dbReference type="KEGG" id="had:CDV25_03920"/>
<dbReference type="InterPro" id="IPR050153">
    <property type="entry name" value="Metal_Ion_Import_ABC"/>
</dbReference>
<keyword evidence="1" id="KW-0813">Transport</keyword>
<dbReference type="SMART" id="SM00382">
    <property type="entry name" value="AAA"/>
    <property type="match status" value="1"/>
</dbReference>
<dbReference type="Proteomes" id="UP000244890">
    <property type="component" value="Chromosome"/>
</dbReference>
<reference evidence="5 6" key="1">
    <citation type="submission" date="2017-06" db="EMBL/GenBank/DDBJ databases">
        <title>Complete genome of Helicobacter apodemus.</title>
        <authorList>
            <person name="Cho S."/>
        </authorList>
    </citation>
    <scope>NUCLEOTIDE SEQUENCE [LARGE SCALE GENOMIC DNA]</scope>
    <source>
        <strain evidence="6">SNUVETPUB-15-01</strain>
    </source>
</reference>
<feature type="domain" description="ABC transporter" evidence="4">
    <location>
        <begin position="4"/>
        <end position="237"/>
    </location>
</feature>
<dbReference type="OrthoDB" id="5515229at2"/>
<dbReference type="Pfam" id="PF00005">
    <property type="entry name" value="ABC_tran"/>
    <property type="match status" value="1"/>
</dbReference>
<dbReference type="PROSITE" id="PS50893">
    <property type="entry name" value="ABC_TRANSPORTER_2"/>
    <property type="match status" value="1"/>
</dbReference>
<dbReference type="InterPro" id="IPR003439">
    <property type="entry name" value="ABC_transporter-like_ATP-bd"/>
</dbReference>
<evidence type="ECO:0000256" key="2">
    <source>
        <dbReference type="ARBA" id="ARBA00022741"/>
    </source>
</evidence>
<gene>
    <name evidence="5" type="ORF">CDV25_03920</name>
</gene>
<dbReference type="EMBL" id="CP021886">
    <property type="protein sequence ID" value="AWI34012.1"/>
    <property type="molecule type" value="Genomic_DNA"/>
</dbReference>